<keyword evidence="6" id="KW-0540">Nuclease</keyword>
<keyword evidence="10" id="KW-0378">Hydrolase</keyword>
<keyword evidence="8" id="KW-0547">Nucleotide-binding</keyword>
<sequence>MAVTSRTRAYVLTIYPKSEEEADPHPWDPNSIDWVQVKPAIKYFVCQLEECPTSKRLHWQCYVEFKTSVNFRNVQECKAWHKSGMCTAPHIERRKGTAIQATTYCSKDESCVDHDTRFVFGEAGVETRNRDQIYRDAMQCETYNEAIEFLRDAAPRDYVLHEPTIAKTLAKTYAKIETNPCYDWNFTVDKIPPNYLQERAIILMGFSGSGKTCYALSHFLRPVLVSHIDDLKKIQETTDGLVFDDMSFAHWPRTSCIHLLDLENTRTINVRYGTISLPARMPRFFCTNETFKDLFNCKGTSGADLPDALLRRTKRYHVRFTLKLNKGCTARGCRSDGELPRCRYPCEW</sequence>
<dbReference type="GO" id="GO:0004519">
    <property type="term" value="F:endonuclease activity"/>
    <property type="evidence" value="ECO:0007669"/>
    <property type="project" value="UniProtKB-KW"/>
</dbReference>
<dbReference type="GO" id="GO:0046872">
    <property type="term" value="F:metal ion binding"/>
    <property type="evidence" value="ECO:0007669"/>
    <property type="project" value="UniProtKB-KW"/>
</dbReference>
<dbReference type="GO" id="GO:0042025">
    <property type="term" value="C:host cell nucleus"/>
    <property type="evidence" value="ECO:0007669"/>
    <property type="project" value="UniProtKB-SubCell"/>
</dbReference>
<reference evidence="14" key="1">
    <citation type="submission" date="2020-01" db="EMBL/GenBank/DDBJ databases">
        <title>Novel CRESS-DNA virus.</title>
        <authorList>
            <person name="Liu Q."/>
            <person name="Shan T."/>
            <person name="Yang S."/>
            <person name="Zhang W."/>
        </authorList>
    </citation>
    <scope>NUCLEOTIDE SEQUENCE</scope>
    <source>
        <strain evidence="14">Bbr144cre3</strain>
    </source>
</reference>
<dbReference type="GO" id="GO:0016787">
    <property type="term" value="F:hydrolase activity"/>
    <property type="evidence" value="ECO:0007669"/>
    <property type="project" value="UniProtKB-KW"/>
</dbReference>
<dbReference type="GO" id="GO:0016779">
    <property type="term" value="F:nucleotidyltransferase activity"/>
    <property type="evidence" value="ECO:0007669"/>
    <property type="project" value="UniProtKB-KW"/>
</dbReference>
<evidence type="ECO:0000256" key="9">
    <source>
        <dbReference type="ARBA" id="ARBA00022759"/>
    </source>
</evidence>
<feature type="domain" description="CRESS-DNA virus Rep endonuclease" evidence="13">
    <location>
        <begin position="4"/>
        <end position="123"/>
    </location>
</feature>
<evidence type="ECO:0000256" key="12">
    <source>
        <dbReference type="ARBA" id="ARBA00023125"/>
    </source>
</evidence>
<dbReference type="Gene3D" id="3.40.1310.20">
    <property type="match status" value="1"/>
</dbReference>
<evidence type="ECO:0000256" key="3">
    <source>
        <dbReference type="ARBA" id="ARBA00022679"/>
    </source>
</evidence>
<evidence type="ECO:0000313" key="14">
    <source>
        <dbReference type="EMBL" id="QJI53673.1"/>
    </source>
</evidence>
<name>A0A6M3YP51_9VIRU</name>
<dbReference type="GO" id="GO:0000166">
    <property type="term" value="F:nucleotide binding"/>
    <property type="evidence" value="ECO:0007669"/>
    <property type="project" value="UniProtKB-KW"/>
</dbReference>
<evidence type="ECO:0000256" key="11">
    <source>
        <dbReference type="ARBA" id="ARBA00023124"/>
    </source>
</evidence>
<dbReference type="InterPro" id="IPR049912">
    <property type="entry name" value="CRESS_DNA_REP"/>
</dbReference>
<evidence type="ECO:0000256" key="4">
    <source>
        <dbReference type="ARBA" id="ARBA00022695"/>
    </source>
</evidence>
<dbReference type="GO" id="GO:0003677">
    <property type="term" value="F:DNA binding"/>
    <property type="evidence" value="ECO:0007669"/>
    <property type="project" value="UniProtKB-KW"/>
</dbReference>
<evidence type="ECO:0000256" key="2">
    <source>
        <dbReference type="ARBA" id="ARBA00022562"/>
    </source>
</evidence>
<keyword evidence="4" id="KW-0548">Nucleotidyltransferase</keyword>
<proteinExistence type="predicted"/>
<comment type="subcellular location">
    <subcellularLocation>
        <location evidence="1">Host nucleus</location>
    </subcellularLocation>
</comment>
<keyword evidence="5" id="KW-0235">DNA replication</keyword>
<keyword evidence="9" id="KW-0255">Endonuclease</keyword>
<evidence type="ECO:0000256" key="1">
    <source>
        <dbReference type="ARBA" id="ARBA00004147"/>
    </source>
</evidence>
<dbReference type="Pfam" id="PF02407">
    <property type="entry name" value="Viral_Rep"/>
    <property type="match status" value="1"/>
</dbReference>
<dbReference type="PROSITE" id="PS52020">
    <property type="entry name" value="CRESS_DNA_REP"/>
    <property type="match status" value="1"/>
</dbReference>
<evidence type="ECO:0000256" key="10">
    <source>
        <dbReference type="ARBA" id="ARBA00022801"/>
    </source>
</evidence>
<keyword evidence="12" id="KW-0238">DNA-binding</keyword>
<keyword evidence="3" id="KW-0808">Transferase</keyword>
<organism evidence="14">
    <name type="scientific">Cressdnaviricota sp</name>
    <dbReference type="NCBI Taxonomy" id="2748378"/>
    <lineage>
        <taxon>Viruses</taxon>
        <taxon>Monodnaviria</taxon>
        <taxon>Shotokuvirae</taxon>
        <taxon>Cressdnaviricota</taxon>
    </lineage>
</organism>
<accession>A0A6M3YP51</accession>
<evidence type="ECO:0000256" key="7">
    <source>
        <dbReference type="ARBA" id="ARBA00022723"/>
    </source>
</evidence>
<dbReference type="EMBL" id="MN928948">
    <property type="protein sequence ID" value="QJI53673.1"/>
    <property type="molecule type" value="Genomic_DNA"/>
</dbReference>
<evidence type="ECO:0000256" key="6">
    <source>
        <dbReference type="ARBA" id="ARBA00022722"/>
    </source>
</evidence>
<protein>
    <submittedName>
        <fullName evidence="14">Replication-associated protein</fullName>
    </submittedName>
</protein>
<evidence type="ECO:0000256" key="5">
    <source>
        <dbReference type="ARBA" id="ARBA00022705"/>
    </source>
</evidence>
<keyword evidence="7" id="KW-0479">Metal-binding</keyword>
<keyword evidence="11" id="KW-0190">Covalent protein-DNA linkage</keyword>
<evidence type="ECO:0000259" key="13">
    <source>
        <dbReference type="PROSITE" id="PS52020"/>
    </source>
</evidence>
<keyword evidence="2" id="KW-1048">Host nucleus</keyword>
<dbReference type="GO" id="GO:0006260">
    <property type="term" value="P:DNA replication"/>
    <property type="evidence" value="ECO:0007669"/>
    <property type="project" value="UniProtKB-KW"/>
</dbReference>
<evidence type="ECO:0000256" key="8">
    <source>
        <dbReference type="ARBA" id="ARBA00022741"/>
    </source>
</evidence>